<dbReference type="GO" id="GO:0005783">
    <property type="term" value="C:endoplasmic reticulum"/>
    <property type="evidence" value="ECO:0007669"/>
    <property type="project" value="TreeGrafter"/>
</dbReference>
<evidence type="ECO:0008006" key="4">
    <source>
        <dbReference type="Google" id="ProtNLM"/>
    </source>
</evidence>
<dbReference type="Gene3D" id="3.40.50.1580">
    <property type="entry name" value="Nucleoside phosphorylase domain"/>
    <property type="match status" value="1"/>
</dbReference>
<feature type="signal peptide" evidence="1">
    <location>
        <begin position="1"/>
        <end position="23"/>
    </location>
</feature>
<keyword evidence="1" id="KW-0732">Signal</keyword>
<proteinExistence type="predicted"/>
<dbReference type="GO" id="GO:0009116">
    <property type="term" value="P:nucleoside metabolic process"/>
    <property type="evidence" value="ECO:0007669"/>
    <property type="project" value="InterPro"/>
</dbReference>
<dbReference type="InterPro" id="IPR009486">
    <property type="entry name" value="Pur_nuclsid_perm"/>
</dbReference>
<dbReference type="Proteomes" id="UP000054266">
    <property type="component" value="Unassembled WGS sequence"/>
</dbReference>
<dbReference type="Pfam" id="PF06516">
    <property type="entry name" value="NUP"/>
    <property type="match status" value="1"/>
</dbReference>
<evidence type="ECO:0000256" key="1">
    <source>
        <dbReference type="SAM" id="SignalP"/>
    </source>
</evidence>
<accession>A0A0D2FNP9</accession>
<dbReference type="GO" id="GO:0003824">
    <property type="term" value="F:catalytic activity"/>
    <property type="evidence" value="ECO:0007669"/>
    <property type="project" value="InterPro"/>
</dbReference>
<keyword evidence="3" id="KW-1185">Reference proteome</keyword>
<gene>
    <name evidence="2" type="ORF">PV04_04179</name>
</gene>
<organism evidence="2 3">
    <name type="scientific">Phialophora macrospora</name>
    <dbReference type="NCBI Taxonomy" id="1851006"/>
    <lineage>
        <taxon>Eukaryota</taxon>
        <taxon>Fungi</taxon>
        <taxon>Dikarya</taxon>
        <taxon>Ascomycota</taxon>
        <taxon>Pezizomycotina</taxon>
        <taxon>Eurotiomycetes</taxon>
        <taxon>Chaetothyriomycetidae</taxon>
        <taxon>Chaetothyriales</taxon>
        <taxon>Herpotrichiellaceae</taxon>
        <taxon>Phialophora</taxon>
    </lineage>
</organism>
<dbReference type="EMBL" id="KN846958">
    <property type="protein sequence ID" value="KIW68220.1"/>
    <property type="molecule type" value="Genomic_DNA"/>
</dbReference>
<sequence>MRIPRVANILILAAINLVALSSGKPVEGRSNVLKRAAPISPKVVIISMFAPEAEVWYGKKYNLLALNITVSGLSPLFPEVHCTANGNVCQVITGESEINAASTITALVQSPKFNLTKSYFLVAGIAGVNPKVATLGSVAFAKYAVQVALQYEFDMRDLPDNFTTGYIPFGVTAPDDYPQTTYGTEVFEVNEALRDVAISFASGVQLNDSQACAAYRAKYSAASAYAAGAEGPSVLGCDVATSDVYYSGTRLSEAFENTTTIWTNGSGIYCTTAQEDNASLEAIMRAAQKNLTDFSRVIVMRTASDFDRPPPGVSEIQNLLYVNQGGFGPAIENIYIAGVKVVEGILDGWNSTFAKGIAPKNYIGDMFGTLGGKPDFGLPSDLIKIGKRADLEGQMQGNMRMRRAVQSAKRAAKAQGIEA</sequence>
<dbReference type="InterPro" id="IPR035994">
    <property type="entry name" value="Nucleoside_phosphorylase_sf"/>
</dbReference>
<dbReference type="STRING" id="5601.A0A0D2FNP9"/>
<feature type="chain" id="PRO_5002241997" description="Purine nucleoside permease" evidence="1">
    <location>
        <begin position="24"/>
        <end position="419"/>
    </location>
</feature>
<reference evidence="2 3" key="1">
    <citation type="submission" date="2015-01" db="EMBL/GenBank/DDBJ databases">
        <title>The Genome Sequence of Capronia semiimmersa CBS27337.</title>
        <authorList>
            <consortium name="The Broad Institute Genomics Platform"/>
            <person name="Cuomo C."/>
            <person name="de Hoog S."/>
            <person name="Gorbushina A."/>
            <person name="Stielow B."/>
            <person name="Teixiera M."/>
            <person name="Abouelleil A."/>
            <person name="Chapman S.B."/>
            <person name="Priest M."/>
            <person name="Young S.K."/>
            <person name="Wortman J."/>
            <person name="Nusbaum C."/>
            <person name="Birren B."/>
        </authorList>
    </citation>
    <scope>NUCLEOTIDE SEQUENCE [LARGE SCALE GENOMIC DNA]</scope>
    <source>
        <strain evidence="2 3">CBS 27337</strain>
    </source>
</reference>
<dbReference type="PANTHER" id="PTHR38643:SF1">
    <property type="entry name" value="PURINE NUCLEOSIDE PERMEASE C285.05-RELATED"/>
    <property type="match status" value="1"/>
</dbReference>
<dbReference type="PANTHER" id="PTHR38643">
    <property type="entry name" value="PURINE NUCLEOSIDE PERMEASE C285.05-RELATED"/>
    <property type="match status" value="1"/>
</dbReference>
<dbReference type="HOGENOM" id="CLU_031475_0_1_1"/>
<dbReference type="AlphaFoldDB" id="A0A0D2FNP9"/>
<name>A0A0D2FNP9_9EURO</name>
<dbReference type="GO" id="GO:0055085">
    <property type="term" value="P:transmembrane transport"/>
    <property type="evidence" value="ECO:0007669"/>
    <property type="project" value="InterPro"/>
</dbReference>
<evidence type="ECO:0000313" key="2">
    <source>
        <dbReference type="EMBL" id="KIW68220.1"/>
    </source>
</evidence>
<evidence type="ECO:0000313" key="3">
    <source>
        <dbReference type="Proteomes" id="UP000054266"/>
    </source>
</evidence>
<protein>
    <recommendedName>
        <fullName evidence="4">Purine nucleoside permease</fullName>
    </recommendedName>
</protein>